<organism evidence="1 2">
    <name type="scientific">Acinetobacter rudis CIP 110305</name>
    <dbReference type="NCBI Taxonomy" id="421052"/>
    <lineage>
        <taxon>Bacteria</taxon>
        <taxon>Pseudomonadati</taxon>
        <taxon>Pseudomonadota</taxon>
        <taxon>Gammaproteobacteria</taxon>
        <taxon>Moraxellales</taxon>
        <taxon>Moraxellaceae</taxon>
        <taxon>Acinetobacter</taxon>
    </lineage>
</organism>
<comment type="caution">
    <text evidence="1">The sequence shown here is derived from an EMBL/GenBank/DDBJ whole genome shotgun (WGS) entry which is preliminary data.</text>
</comment>
<dbReference type="RefSeq" id="WP_016654606.1">
    <property type="nucleotide sequence ID" value="NZ_KE340348.1"/>
</dbReference>
<dbReference type="PATRIC" id="fig|421052.3.peg.155"/>
<keyword evidence="2" id="KW-1185">Reference proteome</keyword>
<dbReference type="AlphaFoldDB" id="S3PSW8"/>
<accession>S3PSW8</accession>
<protein>
    <submittedName>
        <fullName evidence="1">Uncharacterized protein</fullName>
    </submittedName>
</protein>
<gene>
    <name evidence="1" type="ORF">F945_00156</name>
</gene>
<dbReference type="OrthoDB" id="8605335at2"/>
<evidence type="ECO:0000313" key="1">
    <source>
        <dbReference type="EMBL" id="EPF81821.1"/>
    </source>
</evidence>
<reference evidence="1 2" key="1">
    <citation type="submission" date="2013-06" db="EMBL/GenBank/DDBJ databases">
        <title>The Genome Sequence of Acinetobacter rudis CIP 110305.</title>
        <authorList>
            <consortium name="The Broad Institute Genome Sequencing Platform"/>
            <consortium name="The Broad Institute Genome Sequencing Center for Infectious Disease"/>
            <person name="Cerqueira G."/>
            <person name="Feldgarden M."/>
            <person name="Courvalin P."/>
            <person name="Perichon B."/>
            <person name="Grillot-Courvalin C."/>
            <person name="Clermont D."/>
            <person name="Rocha E."/>
            <person name="Yoon E.-J."/>
            <person name="Nemec A."/>
            <person name="Young S.K."/>
            <person name="Zeng Q."/>
            <person name="Gargeya S."/>
            <person name="Fitzgerald M."/>
            <person name="Abouelleil A."/>
            <person name="Alvarado L."/>
            <person name="Berlin A.M."/>
            <person name="Chapman S.B."/>
            <person name="Dewar J."/>
            <person name="Goldberg J."/>
            <person name="Griggs A."/>
            <person name="Gujja S."/>
            <person name="Hansen M."/>
            <person name="Howarth C."/>
            <person name="Imamovic A."/>
            <person name="Larimer J."/>
            <person name="McCowan C."/>
            <person name="Murphy C."/>
            <person name="Pearson M."/>
            <person name="Priest M."/>
            <person name="Roberts A."/>
            <person name="Saif S."/>
            <person name="Shea T."/>
            <person name="Sykes S."/>
            <person name="Wortman J."/>
            <person name="Nusbaum C."/>
            <person name="Birren B."/>
        </authorList>
    </citation>
    <scope>NUCLEOTIDE SEQUENCE [LARGE SCALE GENOMIC DNA]</scope>
    <source>
        <strain evidence="1 2">CIP 110305</strain>
    </source>
</reference>
<dbReference type="HOGENOM" id="CLU_136017_0_1_6"/>
<evidence type="ECO:0000313" key="2">
    <source>
        <dbReference type="Proteomes" id="UP000014568"/>
    </source>
</evidence>
<dbReference type="EMBL" id="ATGI01000001">
    <property type="protein sequence ID" value="EPF81821.1"/>
    <property type="molecule type" value="Genomic_DNA"/>
</dbReference>
<name>S3PSW8_9GAMM</name>
<proteinExistence type="predicted"/>
<sequence length="107" mass="12747">MQHLAQYVEVIQQPNSNPLLHIIKHEQLENSHDDVHLQSSSEKFYFNDGTVIQKEIEQDDLPAEVESCSECWIQYQVLQHPPTLKVSPHKVQFNSHCREQYWLKYFK</sequence>
<dbReference type="eggNOG" id="ENOG50332IV">
    <property type="taxonomic scope" value="Bacteria"/>
</dbReference>
<dbReference type="Proteomes" id="UP000014568">
    <property type="component" value="Unassembled WGS sequence"/>
</dbReference>